<dbReference type="PROSITE" id="PS51379">
    <property type="entry name" value="4FE4S_FER_2"/>
    <property type="match status" value="2"/>
</dbReference>
<feature type="domain" description="4Fe-4S ferredoxin-type" evidence="4">
    <location>
        <begin position="252"/>
        <end position="284"/>
    </location>
</feature>
<dbReference type="PANTHER" id="PTHR40447:SF1">
    <property type="entry name" value="ANAEROBIC SULFITE REDUCTASE SUBUNIT A"/>
    <property type="match status" value="1"/>
</dbReference>
<accession>A0ABT9D7C0</accession>
<organism evidence="5 6">
    <name type="scientific">Actinotalea lenta</name>
    <dbReference type="NCBI Taxonomy" id="3064654"/>
    <lineage>
        <taxon>Bacteria</taxon>
        <taxon>Bacillati</taxon>
        <taxon>Actinomycetota</taxon>
        <taxon>Actinomycetes</taxon>
        <taxon>Micrococcales</taxon>
        <taxon>Cellulomonadaceae</taxon>
        <taxon>Actinotalea</taxon>
    </lineage>
</organism>
<proteinExistence type="predicted"/>
<feature type="domain" description="4Fe-4S ferredoxin-type" evidence="4">
    <location>
        <begin position="330"/>
        <end position="361"/>
    </location>
</feature>
<dbReference type="InterPro" id="IPR017900">
    <property type="entry name" value="4Fe4S_Fe_S_CS"/>
</dbReference>
<evidence type="ECO:0000259" key="4">
    <source>
        <dbReference type="PROSITE" id="PS51379"/>
    </source>
</evidence>
<keyword evidence="1" id="KW-0479">Metal-binding</keyword>
<dbReference type="EMBL" id="JAUQYP010000001">
    <property type="protein sequence ID" value="MDO8106450.1"/>
    <property type="molecule type" value="Genomic_DNA"/>
</dbReference>
<evidence type="ECO:0000313" key="6">
    <source>
        <dbReference type="Proteomes" id="UP001232536"/>
    </source>
</evidence>
<protein>
    <submittedName>
        <fullName evidence="5">4Fe-4S dicluster domain-containing protein</fullName>
    </submittedName>
</protein>
<dbReference type="RefSeq" id="WP_304600109.1">
    <property type="nucleotide sequence ID" value="NZ_JAUQYO010000001.1"/>
</dbReference>
<dbReference type="PROSITE" id="PS00198">
    <property type="entry name" value="4FE4S_FER_1"/>
    <property type="match status" value="1"/>
</dbReference>
<reference evidence="5 6" key="1">
    <citation type="submission" date="2023-07" db="EMBL/GenBank/DDBJ databases">
        <title>Description of novel actinomycetes strains, isolated from tidal flat sediment.</title>
        <authorList>
            <person name="Lu C."/>
        </authorList>
    </citation>
    <scope>NUCLEOTIDE SEQUENCE [LARGE SCALE GENOMIC DNA]</scope>
    <source>
        <strain evidence="5 6">SYSU T00b441</strain>
    </source>
</reference>
<evidence type="ECO:0000256" key="3">
    <source>
        <dbReference type="ARBA" id="ARBA00023014"/>
    </source>
</evidence>
<dbReference type="Gene3D" id="1.10.1060.10">
    <property type="entry name" value="Alpha-helical ferredoxin"/>
    <property type="match status" value="1"/>
</dbReference>
<comment type="caution">
    <text evidence="5">The sequence shown here is derived from an EMBL/GenBank/DDBJ whole genome shotgun (WGS) entry which is preliminary data.</text>
</comment>
<evidence type="ECO:0000256" key="1">
    <source>
        <dbReference type="ARBA" id="ARBA00022723"/>
    </source>
</evidence>
<gene>
    <name evidence="5" type="ORF">Q6348_04490</name>
</gene>
<dbReference type="PANTHER" id="PTHR40447">
    <property type="entry name" value="ANAEROBIC SULFITE REDUCTASE SUBUNIT A"/>
    <property type="match status" value="1"/>
</dbReference>
<evidence type="ECO:0000313" key="5">
    <source>
        <dbReference type="EMBL" id="MDO8106450.1"/>
    </source>
</evidence>
<dbReference type="SUPFAM" id="SSF46548">
    <property type="entry name" value="alpha-helical ferredoxin"/>
    <property type="match status" value="1"/>
</dbReference>
<dbReference type="InterPro" id="IPR017896">
    <property type="entry name" value="4Fe4S_Fe-S-bd"/>
</dbReference>
<keyword evidence="6" id="KW-1185">Reference proteome</keyword>
<dbReference type="Pfam" id="PF17179">
    <property type="entry name" value="Fer4_22"/>
    <property type="match status" value="1"/>
</dbReference>
<dbReference type="Proteomes" id="UP001232536">
    <property type="component" value="Unassembled WGS sequence"/>
</dbReference>
<name>A0ABT9D7C0_9CELL</name>
<keyword evidence="3" id="KW-0411">Iron-sulfur</keyword>
<evidence type="ECO:0000256" key="2">
    <source>
        <dbReference type="ARBA" id="ARBA00023004"/>
    </source>
</evidence>
<dbReference type="InterPro" id="IPR009051">
    <property type="entry name" value="Helical_ferredxn"/>
</dbReference>
<sequence>MTDGPRIIGRDQLARLVEVLTARGYAVVAPTVRAGAVVLDEVVGADDLPWGVGDVQDAGTYRLRERDDEAVFGQAAAVRAVKPVLFPADELIWRGHRSGTDFAVTDREGSPQRPVAFLGVRDCDLRALARHDEVLAGRAFADTRYQRRRAGTFLAAVTCAEPGGTCFCTSMGGGPHPENGYDLALTELLDPHRFVVEVGSDTGADVLAELDSEPAGAQDLAAVHDVVAHATESMGRSMDTEGLRDLLYASAESPVWDEVGNRCLTCMNCTMVCPTCFCTTVEDVSALGSADAERRRVWDSCFSEEFAHIHGGSLRTEVRSRYRQWITHKLAAWQDQFGSLGCVGCGRCITWCPVGIDITAEAAKLRAAAPLTVGGAR</sequence>
<keyword evidence="2" id="KW-0408">Iron</keyword>